<dbReference type="AlphaFoldDB" id="A0A8S2VGQ5"/>
<feature type="non-terminal residue" evidence="1">
    <location>
        <position position="33"/>
    </location>
</feature>
<sequence length="33" mass="3929">MADPAINMNWFDDIFDIVNIDDDNDDDKQEVER</sequence>
<dbReference type="Proteomes" id="UP000676336">
    <property type="component" value="Unassembled WGS sequence"/>
</dbReference>
<comment type="caution">
    <text evidence="1">The sequence shown here is derived from an EMBL/GenBank/DDBJ whole genome shotgun (WGS) entry which is preliminary data.</text>
</comment>
<evidence type="ECO:0000313" key="2">
    <source>
        <dbReference type="Proteomes" id="UP000676336"/>
    </source>
</evidence>
<proteinExistence type="predicted"/>
<dbReference type="EMBL" id="CAJOBI010057077">
    <property type="protein sequence ID" value="CAF4398809.1"/>
    <property type="molecule type" value="Genomic_DNA"/>
</dbReference>
<reference evidence="1" key="1">
    <citation type="submission" date="2021-02" db="EMBL/GenBank/DDBJ databases">
        <authorList>
            <person name="Nowell W R."/>
        </authorList>
    </citation>
    <scope>NUCLEOTIDE SEQUENCE</scope>
</reference>
<protein>
    <submittedName>
        <fullName evidence="1">Uncharacterized protein</fullName>
    </submittedName>
</protein>
<name>A0A8S2VGQ5_9BILA</name>
<gene>
    <name evidence="1" type="ORF">SMN809_LOCUS30349</name>
</gene>
<accession>A0A8S2VGQ5</accession>
<organism evidence="1 2">
    <name type="scientific">Rotaria magnacalcarata</name>
    <dbReference type="NCBI Taxonomy" id="392030"/>
    <lineage>
        <taxon>Eukaryota</taxon>
        <taxon>Metazoa</taxon>
        <taxon>Spiralia</taxon>
        <taxon>Gnathifera</taxon>
        <taxon>Rotifera</taxon>
        <taxon>Eurotatoria</taxon>
        <taxon>Bdelloidea</taxon>
        <taxon>Philodinida</taxon>
        <taxon>Philodinidae</taxon>
        <taxon>Rotaria</taxon>
    </lineage>
</organism>
<evidence type="ECO:0000313" key="1">
    <source>
        <dbReference type="EMBL" id="CAF4398809.1"/>
    </source>
</evidence>